<feature type="compositionally biased region" description="Basic residues" evidence="1">
    <location>
        <begin position="11"/>
        <end position="42"/>
    </location>
</feature>
<feature type="compositionally biased region" description="Basic residues" evidence="1">
    <location>
        <begin position="97"/>
        <end position="108"/>
    </location>
</feature>
<dbReference type="EMBL" id="CADCTI010000085">
    <property type="protein sequence ID" value="CAA9227568.1"/>
    <property type="molecule type" value="Genomic_DNA"/>
</dbReference>
<protein>
    <submittedName>
        <fullName evidence="2">Methylmalonyl-CoA epimerase @ Ethylmalonyl-CoA epimerase</fullName>
        <ecNumber evidence="2">5.1.99.1</ecNumber>
    </submittedName>
</protein>
<dbReference type="AlphaFoldDB" id="A0A6J4HLA7"/>
<accession>A0A6J4HLA7</accession>
<feature type="compositionally biased region" description="Basic and acidic residues" evidence="1">
    <location>
        <begin position="43"/>
        <end position="59"/>
    </location>
</feature>
<evidence type="ECO:0000256" key="1">
    <source>
        <dbReference type="SAM" id="MobiDB-lite"/>
    </source>
</evidence>
<keyword evidence="2" id="KW-0413">Isomerase</keyword>
<organism evidence="2">
    <name type="scientific">uncultured Blastococcus sp</name>
    <dbReference type="NCBI Taxonomy" id="217144"/>
    <lineage>
        <taxon>Bacteria</taxon>
        <taxon>Bacillati</taxon>
        <taxon>Actinomycetota</taxon>
        <taxon>Actinomycetes</taxon>
        <taxon>Geodermatophilales</taxon>
        <taxon>Geodermatophilaceae</taxon>
        <taxon>Blastococcus</taxon>
        <taxon>environmental samples</taxon>
    </lineage>
</organism>
<dbReference type="GO" id="GO:0004493">
    <property type="term" value="F:methylmalonyl-CoA epimerase activity"/>
    <property type="evidence" value="ECO:0007669"/>
    <property type="project" value="UniProtKB-EC"/>
</dbReference>
<feature type="non-terminal residue" evidence="2">
    <location>
        <position position="152"/>
    </location>
</feature>
<feature type="compositionally biased region" description="Basic residues" evidence="1">
    <location>
        <begin position="135"/>
        <end position="152"/>
    </location>
</feature>
<reference evidence="2" key="1">
    <citation type="submission" date="2020-02" db="EMBL/GenBank/DDBJ databases">
        <authorList>
            <person name="Meier V. D."/>
        </authorList>
    </citation>
    <scope>NUCLEOTIDE SEQUENCE</scope>
    <source>
        <strain evidence="2">AVDCRST_MAG57</strain>
    </source>
</reference>
<feature type="region of interest" description="Disordered" evidence="1">
    <location>
        <begin position="1"/>
        <end position="152"/>
    </location>
</feature>
<gene>
    <name evidence="2" type="ORF">AVDCRST_MAG57-912</name>
</gene>
<name>A0A6J4HLA7_9ACTN</name>
<feature type="non-terminal residue" evidence="2">
    <location>
        <position position="1"/>
    </location>
</feature>
<proteinExistence type="predicted"/>
<dbReference type="EC" id="5.1.99.1" evidence="2"/>
<sequence length="152" mass="16977">DQRDADGPARRAVHHHRPRRHRRPGPRRGHRVLRAGLRRALRARGDERGAGRPRGDAGRRERRHPHPAARAADAGVDDRQVHRPVRSRPAAAGVQGRGRRGGQRHPPRARPAPAVRRPQARDLGQPGELHPSEGRRRRPGRAGAARRPHPAM</sequence>
<evidence type="ECO:0000313" key="2">
    <source>
        <dbReference type="EMBL" id="CAA9227568.1"/>
    </source>
</evidence>